<evidence type="ECO:0000313" key="1">
    <source>
        <dbReference type="EMBL" id="KAI4387272.1"/>
    </source>
</evidence>
<organism evidence="1 2">
    <name type="scientific">Melastoma candidum</name>
    <dbReference type="NCBI Taxonomy" id="119954"/>
    <lineage>
        <taxon>Eukaryota</taxon>
        <taxon>Viridiplantae</taxon>
        <taxon>Streptophyta</taxon>
        <taxon>Embryophyta</taxon>
        <taxon>Tracheophyta</taxon>
        <taxon>Spermatophyta</taxon>
        <taxon>Magnoliopsida</taxon>
        <taxon>eudicotyledons</taxon>
        <taxon>Gunneridae</taxon>
        <taxon>Pentapetalae</taxon>
        <taxon>rosids</taxon>
        <taxon>malvids</taxon>
        <taxon>Myrtales</taxon>
        <taxon>Melastomataceae</taxon>
        <taxon>Melastomatoideae</taxon>
        <taxon>Melastomateae</taxon>
        <taxon>Melastoma</taxon>
    </lineage>
</organism>
<sequence>MKTYSRHLHPKQKILQLLSEAPLKSDKRCLQREFEREANRNVSTNVLHDANPTRDVGVNVAPLTEAEPPRDIVEEQAPPSVDAMLAPTGTIPMENVEGECRTWEASREMDVTFFELFEKMKNDLELSPMKVPTSASHVASSSNVDEVNIDLNEPFKLALRLLEALRREELLRSYFDEIFKIIDAIERHAKSPITLLRVCQNVRESFWRSWKDWEKVLSDDMQWRELSSKLADIQSAQYKMTAIVMNIDVWSKKTNG</sequence>
<dbReference type="EMBL" id="CM042881">
    <property type="protein sequence ID" value="KAI4387272.1"/>
    <property type="molecule type" value="Genomic_DNA"/>
</dbReference>
<comment type="caution">
    <text evidence="1">The sequence shown here is derived from an EMBL/GenBank/DDBJ whole genome shotgun (WGS) entry which is preliminary data.</text>
</comment>
<gene>
    <name evidence="1" type="ORF">MLD38_005115</name>
</gene>
<proteinExistence type="predicted"/>
<accession>A0ACB9S949</accession>
<keyword evidence="2" id="KW-1185">Reference proteome</keyword>
<name>A0ACB9S949_9MYRT</name>
<reference evidence="2" key="1">
    <citation type="journal article" date="2023" name="Front. Plant Sci.">
        <title>Chromosomal-level genome assembly of Melastoma candidum provides insights into trichome evolution.</title>
        <authorList>
            <person name="Zhong Y."/>
            <person name="Wu W."/>
            <person name="Sun C."/>
            <person name="Zou P."/>
            <person name="Liu Y."/>
            <person name="Dai S."/>
            <person name="Zhou R."/>
        </authorList>
    </citation>
    <scope>NUCLEOTIDE SEQUENCE [LARGE SCALE GENOMIC DNA]</scope>
</reference>
<dbReference type="Proteomes" id="UP001057402">
    <property type="component" value="Chromosome 2"/>
</dbReference>
<protein>
    <submittedName>
        <fullName evidence="1">Uncharacterized protein</fullName>
    </submittedName>
</protein>
<evidence type="ECO:0000313" key="2">
    <source>
        <dbReference type="Proteomes" id="UP001057402"/>
    </source>
</evidence>